<protein>
    <submittedName>
        <fullName evidence="7">Permease</fullName>
    </submittedName>
</protein>
<keyword evidence="2" id="KW-1003">Cell membrane</keyword>
<evidence type="ECO:0000313" key="8">
    <source>
        <dbReference type="Proteomes" id="UP000019112"/>
    </source>
</evidence>
<dbReference type="eggNOG" id="COG0795">
    <property type="taxonomic scope" value="Bacteria"/>
</dbReference>
<comment type="caution">
    <text evidence="7">The sequence shown here is derived from an EMBL/GenBank/DDBJ whole genome shotgun (WGS) entry which is preliminary data.</text>
</comment>
<feature type="transmembrane region" description="Helical" evidence="6">
    <location>
        <begin position="284"/>
        <end position="305"/>
    </location>
</feature>
<evidence type="ECO:0000256" key="2">
    <source>
        <dbReference type="ARBA" id="ARBA00022475"/>
    </source>
</evidence>
<evidence type="ECO:0000256" key="3">
    <source>
        <dbReference type="ARBA" id="ARBA00022692"/>
    </source>
</evidence>
<dbReference type="GO" id="GO:0015920">
    <property type="term" value="P:lipopolysaccharide transport"/>
    <property type="evidence" value="ECO:0007669"/>
    <property type="project" value="TreeGrafter"/>
</dbReference>
<dbReference type="GO" id="GO:0043190">
    <property type="term" value="C:ATP-binding cassette (ABC) transporter complex"/>
    <property type="evidence" value="ECO:0007669"/>
    <property type="project" value="TreeGrafter"/>
</dbReference>
<dbReference type="AlphaFoldDB" id="W6TGD9"/>
<name>W6TGD9_HOLOB</name>
<dbReference type="InterPro" id="IPR005495">
    <property type="entry name" value="LptG/LptF_permease"/>
</dbReference>
<organism evidence="7 8">
    <name type="scientific">Holospora obtusa F1</name>
    <dbReference type="NCBI Taxonomy" id="1399147"/>
    <lineage>
        <taxon>Bacteria</taxon>
        <taxon>Pseudomonadati</taxon>
        <taxon>Pseudomonadota</taxon>
        <taxon>Alphaproteobacteria</taxon>
        <taxon>Holosporales</taxon>
        <taxon>Holosporaceae</taxon>
        <taxon>Holospora</taxon>
    </lineage>
</organism>
<reference evidence="7 8" key="1">
    <citation type="journal article" date="2014" name="FEMS Microbiol. Lett.">
        <title>Draft genome sequences of three Holospora species (Holospora obtusa, Holospora undulata, and Holospora elegans), endonuclear symbiotic bacteria of the ciliate Paramecium caudatum.</title>
        <authorList>
            <person name="Dohra H."/>
            <person name="Tanaka K."/>
            <person name="Suzuki T."/>
            <person name="Fujishima M."/>
            <person name="Suzuki H."/>
        </authorList>
    </citation>
    <scope>NUCLEOTIDE SEQUENCE [LARGE SCALE GENOMIC DNA]</scope>
    <source>
        <strain evidence="7 8">F1</strain>
    </source>
</reference>
<dbReference type="EMBL" id="AWTR02000075">
    <property type="protein sequence ID" value="ETZ06915.1"/>
    <property type="molecule type" value="Genomic_DNA"/>
</dbReference>
<keyword evidence="4 6" id="KW-1133">Transmembrane helix</keyword>
<dbReference type="PANTHER" id="PTHR33529">
    <property type="entry name" value="SLR0882 PROTEIN-RELATED"/>
    <property type="match status" value="1"/>
</dbReference>
<feature type="transmembrane region" description="Helical" evidence="6">
    <location>
        <begin position="56"/>
        <end position="78"/>
    </location>
</feature>
<evidence type="ECO:0000256" key="6">
    <source>
        <dbReference type="SAM" id="Phobius"/>
    </source>
</evidence>
<evidence type="ECO:0000313" key="7">
    <source>
        <dbReference type="EMBL" id="ETZ06915.1"/>
    </source>
</evidence>
<dbReference type="Proteomes" id="UP000019112">
    <property type="component" value="Unassembled WGS sequence"/>
</dbReference>
<sequence>MSLLEISLVSFVSLIPVMYYTLPMALMLSCIYRYAHFVQDRERDILYSAGIAPWSLAWPGVKISLYFVGVLYSISFWGGQKISRYLQIKEQKLKQVLPHHWLTPGIFFSIGNTTLYIHNKRADGTLEGVFLHDPKPKRTLVFSGKYGNIQQDLQDFIFTLYHGTCHVVARQERRAPHVMSFKTYTVRVPHHKKISLLSVKPQSVSFLNLWRRVQENSPELPWVRELYTRCLTPLWMIPDVLWITWVILTLWNVNVKGYYGYLILFSGLIGLQAIPLRAVCVWNFWEGCAQIFWCIPGILWIKLIFVNRNGEKYAFNNS</sequence>
<dbReference type="Pfam" id="PF03739">
    <property type="entry name" value="LptF_LptG"/>
    <property type="match status" value="1"/>
</dbReference>
<evidence type="ECO:0000256" key="5">
    <source>
        <dbReference type="ARBA" id="ARBA00023136"/>
    </source>
</evidence>
<keyword evidence="3 6" id="KW-0812">Transmembrane</keyword>
<feature type="transmembrane region" description="Helical" evidence="6">
    <location>
        <begin position="6"/>
        <end position="35"/>
    </location>
</feature>
<keyword evidence="8" id="KW-1185">Reference proteome</keyword>
<dbReference type="PANTHER" id="PTHR33529:SF6">
    <property type="entry name" value="YJGP_YJGQ FAMILY PERMEASE"/>
    <property type="match status" value="1"/>
</dbReference>
<evidence type="ECO:0000256" key="4">
    <source>
        <dbReference type="ARBA" id="ARBA00022989"/>
    </source>
</evidence>
<proteinExistence type="predicted"/>
<comment type="subcellular location">
    <subcellularLocation>
        <location evidence="1">Cell membrane</location>
        <topology evidence="1">Multi-pass membrane protein</topology>
    </subcellularLocation>
</comment>
<evidence type="ECO:0000256" key="1">
    <source>
        <dbReference type="ARBA" id="ARBA00004651"/>
    </source>
</evidence>
<feature type="transmembrane region" description="Helical" evidence="6">
    <location>
        <begin position="258"/>
        <end position="278"/>
    </location>
</feature>
<accession>W6TGD9</accession>
<keyword evidence="5 6" id="KW-0472">Membrane</keyword>
<dbReference type="STRING" id="1399147.P618_200887"/>
<gene>
    <name evidence="7" type="ORF">P618_200887</name>
</gene>